<dbReference type="EMBL" id="CP001032">
    <property type="protein sequence ID" value="ACB73446.1"/>
    <property type="molecule type" value="Genomic_DNA"/>
</dbReference>
<dbReference type="Gene3D" id="3.20.20.100">
    <property type="entry name" value="NADP-dependent oxidoreductase domain"/>
    <property type="match status" value="1"/>
</dbReference>
<dbReference type="PANTHER" id="PTHR43364:SF4">
    <property type="entry name" value="NAD(P)-LINKED OXIDOREDUCTASE SUPERFAMILY PROTEIN"/>
    <property type="match status" value="1"/>
</dbReference>
<gene>
    <name evidence="3" type="ordered locus">Oter_0155</name>
</gene>
<evidence type="ECO:0000259" key="2">
    <source>
        <dbReference type="Pfam" id="PF00248"/>
    </source>
</evidence>
<dbReference type="CDD" id="cd19081">
    <property type="entry name" value="AKR_AKR9C1"/>
    <property type="match status" value="1"/>
</dbReference>
<dbReference type="PANTHER" id="PTHR43364">
    <property type="entry name" value="NADH-SPECIFIC METHYLGLYOXAL REDUCTASE-RELATED"/>
    <property type="match status" value="1"/>
</dbReference>
<organism evidence="3 4">
    <name type="scientific">Opitutus terrae (strain DSM 11246 / JCM 15787 / PB90-1)</name>
    <dbReference type="NCBI Taxonomy" id="452637"/>
    <lineage>
        <taxon>Bacteria</taxon>
        <taxon>Pseudomonadati</taxon>
        <taxon>Verrucomicrobiota</taxon>
        <taxon>Opitutia</taxon>
        <taxon>Opitutales</taxon>
        <taxon>Opitutaceae</taxon>
        <taxon>Opitutus</taxon>
    </lineage>
</organism>
<keyword evidence="1" id="KW-0560">Oxidoreductase</keyword>
<evidence type="ECO:0000313" key="3">
    <source>
        <dbReference type="EMBL" id="ACB73446.1"/>
    </source>
</evidence>
<dbReference type="eggNOG" id="COG0667">
    <property type="taxonomic scope" value="Bacteria"/>
</dbReference>
<dbReference type="RefSeq" id="WP_012372984.1">
    <property type="nucleotide sequence ID" value="NC_010571.1"/>
</dbReference>
<dbReference type="GO" id="GO:0005829">
    <property type="term" value="C:cytosol"/>
    <property type="evidence" value="ECO:0007669"/>
    <property type="project" value="UniProtKB-ARBA"/>
</dbReference>
<feature type="domain" description="NADP-dependent oxidoreductase" evidence="2">
    <location>
        <begin position="17"/>
        <end position="317"/>
    </location>
</feature>
<keyword evidence="4" id="KW-1185">Reference proteome</keyword>
<dbReference type="InterPro" id="IPR023210">
    <property type="entry name" value="NADP_OxRdtase_dom"/>
</dbReference>
<dbReference type="FunFam" id="3.20.20.100:FF:000004">
    <property type="entry name" value="Oxidoreductase, aldo/keto reductase"/>
    <property type="match status" value="1"/>
</dbReference>
<evidence type="ECO:0000256" key="1">
    <source>
        <dbReference type="ARBA" id="ARBA00023002"/>
    </source>
</evidence>
<protein>
    <submittedName>
        <fullName evidence="3">Aldo/keto reductase</fullName>
    </submittedName>
</protein>
<dbReference type="Proteomes" id="UP000007013">
    <property type="component" value="Chromosome"/>
</dbReference>
<name>B1ZN77_OPITP</name>
<dbReference type="HOGENOM" id="CLU_023205_2_0_0"/>
<dbReference type="SUPFAM" id="SSF51430">
    <property type="entry name" value="NAD(P)-linked oxidoreductase"/>
    <property type="match status" value="1"/>
</dbReference>
<proteinExistence type="predicted"/>
<evidence type="ECO:0000313" key="4">
    <source>
        <dbReference type="Proteomes" id="UP000007013"/>
    </source>
</evidence>
<reference evidence="3 4" key="1">
    <citation type="journal article" date="2011" name="J. Bacteriol.">
        <title>Genome sequence of the verrucomicrobium Opitutus terrae PB90-1, an abundant inhabitant of rice paddy soil ecosystems.</title>
        <authorList>
            <person name="van Passel M.W."/>
            <person name="Kant R."/>
            <person name="Palva A."/>
            <person name="Copeland A."/>
            <person name="Lucas S."/>
            <person name="Lapidus A."/>
            <person name="Glavina del Rio T."/>
            <person name="Pitluck S."/>
            <person name="Goltsman E."/>
            <person name="Clum A."/>
            <person name="Sun H."/>
            <person name="Schmutz J."/>
            <person name="Larimer F.W."/>
            <person name="Land M.L."/>
            <person name="Hauser L."/>
            <person name="Kyrpides N."/>
            <person name="Mikhailova N."/>
            <person name="Richardson P.P."/>
            <person name="Janssen P.H."/>
            <person name="de Vos W.M."/>
            <person name="Smidt H."/>
        </authorList>
    </citation>
    <scope>NUCLEOTIDE SEQUENCE [LARGE SCALE GENOMIC DNA]</scope>
    <source>
        <strain evidence="4">DSM 11246 / JCM 15787 / PB90-1</strain>
    </source>
</reference>
<accession>B1ZN77</accession>
<dbReference type="InterPro" id="IPR050523">
    <property type="entry name" value="AKR_Detox_Biosynth"/>
</dbReference>
<dbReference type="InterPro" id="IPR036812">
    <property type="entry name" value="NAD(P)_OxRdtase_dom_sf"/>
</dbReference>
<dbReference type="KEGG" id="ote:Oter_0155"/>
<sequence length="329" mass="36815">MEYRQLGRTGLKVSEFCLGTMQFGWTTDEASAVQVMDAFVNAGGNFIDTADIYTTWGPRGLAAGGESEEIIGRWLKARGNRGELVVATKVRGRMSQGPNGEGLSRRRVIACCEDSLRRLQTEHIDLYQCHWVDLETPIDETLSALDDLVRSGKVRYIGASNYPAWRLMEALWQSDRHGYARFVSYQPQYSLMERAGFEIEAMPLCRHHGLGVIPYSPLACGFLSGKYRRGVNVESIRAGEVRELYAHERGFALIDELERIGRAHGKTIAQTAFAWMLTNPVVTAPIIGANDGRQLQDALGAAGYRLSPAEMESLHALTKYPKNWRPIWD</sequence>
<dbReference type="Pfam" id="PF00248">
    <property type="entry name" value="Aldo_ket_red"/>
    <property type="match status" value="1"/>
</dbReference>
<dbReference type="OrthoDB" id="9773828at2"/>
<dbReference type="GO" id="GO:0016491">
    <property type="term" value="F:oxidoreductase activity"/>
    <property type="evidence" value="ECO:0007669"/>
    <property type="project" value="UniProtKB-KW"/>
</dbReference>
<dbReference type="AlphaFoldDB" id="B1ZN77"/>